<dbReference type="Pfam" id="PF03401">
    <property type="entry name" value="TctC"/>
    <property type="match status" value="1"/>
</dbReference>
<feature type="signal peptide" evidence="2">
    <location>
        <begin position="1"/>
        <end position="23"/>
    </location>
</feature>
<accession>A0A2A7UX50</accession>
<dbReference type="AlphaFoldDB" id="A0A2A7UX50"/>
<dbReference type="EMBL" id="PDEA01000001">
    <property type="protein sequence ID" value="PEH89905.1"/>
    <property type="molecule type" value="Genomic_DNA"/>
</dbReference>
<dbReference type="STRING" id="1219032.GCA_001515545_00559"/>
<dbReference type="InterPro" id="IPR042100">
    <property type="entry name" value="Bug_dom1"/>
</dbReference>
<reference evidence="4" key="1">
    <citation type="submission" date="2017-09" db="EMBL/GenBank/DDBJ databases">
        <title>FDA dAtabase for Regulatory Grade micrObial Sequences (FDA-ARGOS): Supporting development and validation of Infectious Disease Dx tests.</title>
        <authorList>
            <person name="Minogue T."/>
            <person name="Wolcott M."/>
            <person name="Wasieloski L."/>
            <person name="Aguilar W."/>
            <person name="Moore D."/>
            <person name="Tallon L."/>
            <person name="Sadzewicz L."/>
            <person name="Ott S."/>
            <person name="Zhao X."/>
            <person name="Nagaraj S."/>
            <person name="Vavikolanu K."/>
            <person name="Aluvathingal J."/>
            <person name="Nadendla S."/>
            <person name="Sichtig H."/>
        </authorList>
    </citation>
    <scope>NUCLEOTIDE SEQUENCE [LARGE SCALE GENOMIC DNA]</scope>
    <source>
        <strain evidence="4">FDAARGOS_394</strain>
    </source>
</reference>
<dbReference type="Gene3D" id="3.40.190.10">
    <property type="entry name" value="Periplasmic binding protein-like II"/>
    <property type="match status" value="1"/>
</dbReference>
<dbReference type="OrthoDB" id="8678477at2"/>
<dbReference type="GeneID" id="80802123"/>
<evidence type="ECO:0000313" key="4">
    <source>
        <dbReference type="Proteomes" id="UP000220246"/>
    </source>
</evidence>
<gene>
    <name evidence="3" type="ORF">CRM82_15975</name>
</gene>
<dbReference type="PANTHER" id="PTHR42928:SF5">
    <property type="entry name" value="BLR1237 PROTEIN"/>
    <property type="match status" value="1"/>
</dbReference>
<dbReference type="PANTHER" id="PTHR42928">
    <property type="entry name" value="TRICARBOXYLATE-BINDING PROTEIN"/>
    <property type="match status" value="1"/>
</dbReference>
<dbReference type="Gene3D" id="3.40.190.150">
    <property type="entry name" value="Bordetella uptake gene, domain 1"/>
    <property type="match status" value="1"/>
</dbReference>
<comment type="caution">
    <text evidence="3">The sequence shown here is derived from an EMBL/GenBank/DDBJ whole genome shotgun (WGS) entry which is preliminary data.</text>
</comment>
<dbReference type="PIRSF" id="PIRSF017082">
    <property type="entry name" value="YflP"/>
    <property type="match status" value="1"/>
</dbReference>
<dbReference type="Proteomes" id="UP000220246">
    <property type="component" value="Unassembled WGS sequence"/>
</dbReference>
<evidence type="ECO:0000256" key="1">
    <source>
        <dbReference type="ARBA" id="ARBA00006987"/>
    </source>
</evidence>
<dbReference type="RefSeq" id="WP_066533238.1">
    <property type="nucleotide sequence ID" value="NZ_PDEA01000001.1"/>
</dbReference>
<organism evidence="3 4">
    <name type="scientific">Comamonas terrigena</name>
    <dbReference type="NCBI Taxonomy" id="32013"/>
    <lineage>
        <taxon>Bacteria</taxon>
        <taxon>Pseudomonadati</taxon>
        <taxon>Pseudomonadota</taxon>
        <taxon>Betaproteobacteria</taxon>
        <taxon>Burkholderiales</taxon>
        <taxon>Comamonadaceae</taxon>
        <taxon>Comamonas</taxon>
    </lineage>
</organism>
<comment type="similarity">
    <text evidence="1">Belongs to the UPF0065 (bug) family.</text>
</comment>
<dbReference type="InterPro" id="IPR005064">
    <property type="entry name" value="BUG"/>
</dbReference>
<dbReference type="CDD" id="cd13578">
    <property type="entry name" value="PBP2_Bug27"/>
    <property type="match status" value="1"/>
</dbReference>
<keyword evidence="4" id="KW-1185">Reference proteome</keyword>
<proteinExistence type="inferred from homology"/>
<evidence type="ECO:0000313" key="3">
    <source>
        <dbReference type="EMBL" id="PEH89905.1"/>
    </source>
</evidence>
<evidence type="ECO:0000256" key="2">
    <source>
        <dbReference type="SAM" id="SignalP"/>
    </source>
</evidence>
<sequence>MQRRQFLSTVAAAGALCAQPGFAQGKPPAGPVKILVGFSAGGGTDILARIIANKLNTLWGIPVIVENKPGAAGLIAAAEVAKAPADGNTLMMGHINALGIAPALNPKLGFSPERDFAAIALVGQTPQVLVASPKSSTSMQGLLAALKKKSGEVSFGSSGTGSAQHLALALFEQTAGVSALHIPYKGASNVMTDLLGGQIDYAFEGMTTASPFIKGGKVRALAQTGTKRVKAFPDVPTVAEQGYPGFNASIWFGLVGPARMPAEVVARINADVNRILAMADVVSKLEEFGAEDGGGTPQRFEAFMRDERAKWANLIQSRGIRVDA</sequence>
<name>A0A2A7UX50_COMTR</name>
<keyword evidence="2" id="KW-0732">Signal</keyword>
<protein>
    <submittedName>
        <fullName evidence="3">Tripartite tricarboxylate transporter substrate binding protein</fullName>
    </submittedName>
</protein>
<feature type="chain" id="PRO_5012315011" evidence="2">
    <location>
        <begin position="24"/>
        <end position="324"/>
    </location>
</feature>
<dbReference type="SUPFAM" id="SSF53850">
    <property type="entry name" value="Periplasmic binding protein-like II"/>
    <property type="match status" value="1"/>
</dbReference>